<feature type="compositionally biased region" description="Basic and acidic residues" evidence="1">
    <location>
        <begin position="135"/>
        <end position="146"/>
    </location>
</feature>
<dbReference type="InterPro" id="IPR016135">
    <property type="entry name" value="UBQ-conjugating_enzyme/RWD"/>
</dbReference>
<name>A0A811PP16_9POAL</name>
<dbReference type="Gene3D" id="3.10.110.10">
    <property type="entry name" value="Ubiquitin Conjugating Enzyme"/>
    <property type="match status" value="1"/>
</dbReference>
<dbReference type="PROSITE" id="PS50127">
    <property type="entry name" value="UBC_2"/>
    <property type="match status" value="1"/>
</dbReference>
<evidence type="ECO:0000259" key="2">
    <source>
        <dbReference type="PROSITE" id="PS50127"/>
    </source>
</evidence>
<feature type="region of interest" description="Disordered" evidence="1">
    <location>
        <begin position="124"/>
        <end position="176"/>
    </location>
</feature>
<organism evidence="3 4">
    <name type="scientific">Miscanthus lutarioriparius</name>
    <dbReference type="NCBI Taxonomy" id="422564"/>
    <lineage>
        <taxon>Eukaryota</taxon>
        <taxon>Viridiplantae</taxon>
        <taxon>Streptophyta</taxon>
        <taxon>Embryophyta</taxon>
        <taxon>Tracheophyta</taxon>
        <taxon>Spermatophyta</taxon>
        <taxon>Magnoliopsida</taxon>
        <taxon>Liliopsida</taxon>
        <taxon>Poales</taxon>
        <taxon>Poaceae</taxon>
        <taxon>PACMAD clade</taxon>
        <taxon>Panicoideae</taxon>
        <taxon>Andropogonodae</taxon>
        <taxon>Andropogoneae</taxon>
        <taxon>Saccharinae</taxon>
        <taxon>Miscanthus</taxon>
    </lineage>
</organism>
<accession>A0A811PP16</accession>
<dbReference type="OrthoDB" id="6600758at2759"/>
<evidence type="ECO:0000256" key="1">
    <source>
        <dbReference type="SAM" id="MobiDB-lite"/>
    </source>
</evidence>
<evidence type="ECO:0000313" key="4">
    <source>
        <dbReference type="Proteomes" id="UP000604825"/>
    </source>
</evidence>
<dbReference type="Proteomes" id="UP000604825">
    <property type="component" value="Unassembled WGS sequence"/>
</dbReference>
<dbReference type="SMART" id="SM00212">
    <property type="entry name" value="UBCc"/>
    <property type="match status" value="1"/>
</dbReference>
<feature type="domain" description="UBC core" evidence="2">
    <location>
        <begin position="1"/>
        <end position="109"/>
    </location>
</feature>
<reference evidence="3" key="1">
    <citation type="submission" date="2020-10" db="EMBL/GenBank/DDBJ databases">
        <authorList>
            <person name="Han B."/>
            <person name="Lu T."/>
            <person name="Zhao Q."/>
            <person name="Huang X."/>
            <person name="Zhao Y."/>
        </authorList>
    </citation>
    <scope>NUCLEOTIDE SEQUENCE</scope>
</reference>
<protein>
    <recommendedName>
        <fullName evidence="2">UBC core domain-containing protein</fullName>
    </recommendedName>
</protein>
<dbReference type="CDD" id="cd23798">
    <property type="entry name" value="UBCc_UBE2I"/>
    <property type="match status" value="1"/>
</dbReference>
<sequence>MKTDWEGGYFPLTLHFSEDYPSKPPKCKFPQGFFLPNVYPSRIVCLSILNEDSGWRPAITVMQVFIGIQDLLDQPNPADPAQTDGYHLFIQDPTEYKRRVRLQAKQYPALFLLVRAPPASVAAPPAASVPWPRRPPPEHADRHGSPRELAGPPSQDRETSMRARPSHGRASSRPPKLAPLMYSIHMGVRMVNPSLTFAARCAPDTEKDFWALRGISHGTSSRLERLLF</sequence>
<keyword evidence="4" id="KW-1185">Reference proteome</keyword>
<gene>
    <name evidence="3" type="ORF">NCGR_LOCUS28565</name>
</gene>
<dbReference type="SUPFAM" id="SSF54495">
    <property type="entry name" value="UBC-like"/>
    <property type="match status" value="1"/>
</dbReference>
<comment type="caution">
    <text evidence="3">The sequence shown here is derived from an EMBL/GenBank/DDBJ whole genome shotgun (WGS) entry which is preliminary data.</text>
</comment>
<dbReference type="Pfam" id="PF00179">
    <property type="entry name" value="UQ_con"/>
    <property type="match status" value="1"/>
</dbReference>
<dbReference type="EMBL" id="CAJGYO010000007">
    <property type="protein sequence ID" value="CAD6243400.1"/>
    <property type="molecule type" value="Genomic_DNA"/>
</dbReference>
<proteinExistence type="predicted"/>
<dbReference type="AlphaFoldDB" id="A0A811PP16"/>
<dbReference type="InterPro" id="IPR050113">
    <property type="entry name" value="Ub_conjugating_enzyme"/>
</dbReference>
<dbReference type="PANTHER" id="PTHR24067">
    <property type="entry name" value="UBIQUITIN-CONJUGATING ENZYME E2"/>
    <property type="match status" value="1"/>
</dbReference>
<evidence type="ECO:0000313" key="3">
    <source>
        <dbReference type="EMBL" id="CAD6243400.1"/>
    </source>
</evidence>
<dbReference type="InterPro" id="IPR000608">
    <property type="entry name" value="UBC"/>
</dbReference>